<dbReference type="RefSeq" id="WP_169171604.1">
    <property type="nucleotide sequence ID" value="NZ_JAAIII010000002.1"/>
</dbReference>
<keyword evidence="3" id="KW-1185">Reference proteome</keyword>
<gene>
    <name evidence="2" type="ORF">G1C95_0725</name>
</gene>
<feature type="transmembrane region" description="Helical" evidence="1">
    <location>
        <begin position="72"/>
        <end position="89"/>
    </location>
</feature>
<dbReference type="Proteomes" id="UP000532194">
    <property type="component" value="Unassembled WGS sequence"/>
</dbReference>
<name>A0A7Y0HR19_9BIFI</name>
<evidence type="ECO:0008006" key="4">
    <source>
        <dbReference type="Google" id="ProtNLM"/>
    </source>
</evidence>
<dbReference type="AlphaFoldDB" id="A0A7Y0HR19"/>
<feature type="transmembrane region" description="Helical" evidence="1">
    <location>
        <begin position="164"/>
        <end position="185"/>
    </location>
</feature>
<evidence type="ECO:0000256" key="1">
    <source>
        <dbReference type="SAM" id="Phobius"/>
    </source>
</evidence>
<dbReference type="InterPro" id="IPR036890">
    <property type="entry name" value="HATPase_C_sf"/>
</dbReference>
<keyword evidence="1" id="KW-1133">Transmembrane helix</keyword>
<reference evidence="2 3" key="1">
    <citation type="submission" date="2020-02" db="EMBL/GenBank/DDBJ databases">
        <title>Characterization of phylogenetic diversity of novel bifidobacterial species isolated in Czech ZOOs.</title>
        <authorList>
            <person name="Lugli G.A."/>
            <person name="Vera N.B."/>
            <person name="Ventura M."/>
        </authorList>
    </citation>
    <scope>NUCLEOTIDE SEQUENCE [LARGE SCALE GENOMIC DNA]</scope>
    <source>
        <strain evidence="2 3">DSM 109957</strain>
    </source>
</reference>
<proteinExistence type="predicted"/>
<evidence type="ECO:0000313" key="3">
    <source>
        <dbReference type="Proteomes" id="UP000532194"/>
    </source>
</evidence>
<dbReference type="EMBL" id="JAAIII010000002">
    <property type="protein sequence ID" value="NMM93540.1"/>
    <property type="molecule type" value="Genomic_DNA"/>
</dbReference>
<evidence type="ECO:0000313" key="2">
    <source>
        <dbReference type="EMBL" id="NMM93540.1"/>
    </source>
</evidence>
<feature type="transmembrane region" description="Helical" evidence="1">
    <location>
        <begin position="101"/>
        <end position="126"/>
    </location>
</feature>
<protein>
    <recommendedName>
        <fullName evidence="4">Signal transduction histidine kinase subgroup 3 dimerisation and phosphoacceptor domain-containing protein</fullName>
    </recommendedName>
</protein>
<keyword evidence="1" id="KW-0472">Membrane</keyword>
<accession>A0A7Y0HR19</accession>
<organism evidence="2 3">
    <name type="scientific">Bifidobacterium oedipodis</name>
    <dbReference type="NCBI Taxonomy" id="2675322"/>
    <lineage>
        <taxon>Bacteria</taxon>
        <taxon>Bacillati</taxon>
        <taxon>Actinomycetota</taxon>
        <taxon>Actinomycetes</taxon>
        <taxon>Bifidobacteriales</taxon>
        <taxon>Bifidobacteriaceae</taxon>
        <taxon>Bifidobacterium</taxon>
    </lineage>
</organism>
<feature type="transmembrane region" description="Helical" evidence="1">
    <location>
        <begin position="39"/>
        <end position="66"/>
    </location>
</feature>
<comment type="caution">
    <text evidence="2">The sequence shown here is derived from an EMBL/GenBank/DDBJ whole genome shotgun (WGS) entry which is preliminary data.</text>
</comment>
<dbReference type="Gene3D" id="3.30.565.10">
    <property type="entry name" value="Histidine kinase-like ATPase, C-terminal domain"/>
    <property type="match status" value="1"/>
</dbReference>
<sequence length="434" mass="46609">MMIHGRKAGAAIAHGWRLCRIWWGEPHYLGKCATIGGTLYALGVIIDPPGSLLVAFELIAGLGIFVALPRRPYWAVPLGLLLCFALSFAKTMQISGMIAIVTLFLASGYAMPVWFAIAAPFVYAVLDAAGGMWLGTQGAGAAFFKGMLDGYARSGGVAVDYGRYMMAFALANLVFDIIFFGFYTIMGFSFRSSKAAAERLARAEAMLGRITREQELAHMIHDSVANDASTIALLAWRAKTIENRDERNAMLDAIYDCSHDALGRVHDVIDVLNGKRPLQLDATATAPQCSDAVALDAQIERYAENQDRVLGMLGFVGTSHIEGALPESTVVPAANASVALGLLREIYANIVRHCDTDAIAQAQIPLRYTVLISFEAHAIRIVQTNPITGRPKALASSGGGKGLRLQQAALETIGGTLTGTIRHNSWTLTAIIPL</sequence>
<keyword evidence="1" id="KW-0812">Transmembrane</keyword>